<dbReference type="InterPro" id="IPR001025">
    <property type="entry name" value="BAH_dom"/>
</dbReference>
<feature type="domain" description="BAH" evidence="10">
    <location>
        <begin position="1"/>
        <end position="170"/>
    </location>
</feature>
<dbReference type="Gene3D" id="4.10.1240.50">
    <property type="match status" value="1"/>
</dbReference>
<dbReference type="AlphaFoldDB" id="A0AAN5DBI9"/>
<reference evidence="14" key="1">
    <citation type="submission" date="2022-10" db="EMBL/GenBank/DDBJ databases">
        <title>Genome assembly of Pristionchus species.</title>
        <authorList>
            <person name="Yoshida K."/>
            <person name="Sommer R.J."/>
        </authorList>
    </citation>
    <scope>NUCLEOTIDE SEQUENCE [LARGE SCALE GENOMIC DNA]</scope>
    <source>
        <strain evidence="14">RS5460</strain>
    </source>
</reference>
<evidence type="ECO:0000256" key="2">
    <source>
        <dbReference type="ARBA" id="ARBA00022553"/>
    </source>
</evidence>
<evidence type="ECO:0000259" key="10">
    <source>
        <dbReference type="PROSITE" id="PS51038"/>
    </source>
</evidence>
<evidence type="ECO:0000256" key="4">
    <source>
        <dbReference type="ARBA" id="ARBA00022771"/>
    </source>
</evidence>
<keyword evidence="7" id="KW-0539">Nucleus</keyword>
<proteinExistence type="inferred from homology"/>
<dbReference type="InterPro" id="IPR040138">
    <property type="entry name" value="MIER/MTA"/>
</dbReference>
<keyword evidence="2" id="KW-0597">Phosphoprotein</keyword>
<evidence type="ECO:0000256" key="9">
    <source>
        <dbReference type="SAM" id="MobiDB-lite"/>
    </source>
</evidence>
<dbReference type="GO" id="GO:0003677">
    <property type="term" value="F:DNA binding"/>
    <property type="evidence" value="ECO:0007669"/>
    <property type="project" value="UniProtKB-KW"/>
</dbReference>
<gene>
    <name evidence="13" type="ORF">PMAYCL1PPCAC_29335</name>
</gene>
<dbReference type="InterPro" id="IPR017884">
    <property type="entry name" value="SANT_dom"/>
</dbReference>
<dbReference type="PROSITE" id="PS51038">
    <property type="entry name" value="BAH"/>
    <property type="match status" value="1"/>
</dbReference>
<dbReference type="EMBL" id="BTRK01000006">
    <property type="protein sequence ID" value="GMR59140.1"/>
    <property type="molecule type" value="Genomic_DNA"/>
</dbReference>
<dbReference type="GO" id="GO:0008270">
    <property type="term" value="F:zinc ion binding"/>
    <property type="evidence" value="ECO:0007669"/>
    <property type="project" value="UniProtKB-KW"/>
</dbReference>
<dbReference type="InterPro" id="IPR000949">
    <property type="entry name" value="ELM2_dom"/>
</dbReference>
<comment type="similarity">
    <text evidence="8">Belongs to the metastasis-associated protein family.</text>
</comment>
<evidence type="ECO:0000256" key="5">
    <source>
        <dbReference type="ARBA" id="ARBA00022833"/>
    </source>
</evidence>
<dbReference type="GO" id="GO:0003713">
    <property type="term" value="F:transcription coactivator activity"/>
    <property type="evidence" value="ECO:0007669"/>
    <property type="project" value="TreeGrafter"/>
</dbReference>
<evidence type="ECO:0000313" key="13">
    <source>
        <dbReference type="EMBL" id="GMR59140.1"/>
    </source>
</evidence>
<dbReference type="FunFam" id="4.10.1240.50:FF:000001">
    <property type="entry name" value="Metastasis-associated 1 family, member 3"/>
    <property type="match status" value="1"/>
</dbReference>
<dbReference type="Pfam" id="PF01448">
    <property type="entry name" value="ELM2"/>
    <property type="match status" value="1"/>
</dbReference>
<evidence type="ECO:0000259" key="12">
    <source>
        <dbReference type="PROSITE" id="PS51293"/>
    </source>
</evidence>
<evidence type="ECO:0000256" key="3">
    <source>
        <dbReference type="ARBA" id="ARBA00022723"/>
    </source>
</evidence>
<keyword evidence="5" id="KW-0862">Zinc</keyword>
<dbReference type="Pfam" id="PF01426">
    <property type="entry name" value="BAH"/>
    <property type="match status" value="1"/>
</dbReference>
<keyword evidence="4" id="KW-0863">Zinc-finger</keyword>
<feature type="compositionally biased region" description="Basic and acidic residues" evidence="9">
    <location>
        <begin position="196"/>
        <end position="225"/>
    </location>
</feature>
<dbReference type="FunFam" id="1.10.10.60:FF:000012">
    <property type="entry name" value="Metastasis-associated 1 family, member 3"/>
    <property type="match status" value="1"/>
</dbReference>
<keyword evidence="14" id="KW-1185">Reference proteome</keyword>
<feature type="non-terminal residue" evidence="13">
    <location>
        <position position="1"/>
    </location>
</feature>
<dbReference type="GO" id="GO:0042826">
    <property type="term" value="F:histone deacetylase binding"/>
    <property type="evidence" value="ECO:0007669"/>
    <property type="project" value="TreeGrafter"/>
</dbReference>
<sequence length="385" mass="43228">QNAAGQVEAKVMCFYRRREINSSLLKIADQAERKFTECYEEAAMPEGYVHSGHIVAENGKKEEENGVNGENGNDTNEKETVEEEPPTGDWGLGGLPMGADTLNDAGRHSMRLREVFVSRNMETLPATHIRGKCSVTLLNEVETIQSYDRDDAFFYSLMFDPAQSTLLADKGAIRVGDKYQCVVPEKEEERNTEEETDKKEVKKEDEDEENGRLMIDEEEEKKEANEEGDEEEGIHEMSHGDERETVKVLVYHPHHSLTDRDIDQFLIVARAVGTFSRALDTSSSSKLPSLHMTAAAASRDVTLFHAMALLHQANYDIGQAVKFLVPPPSKQHYPLNADKCTSHKTVSLGGPILCRDQMEEWSAAEANLFEEAIEKYGKDFNDVPQ</sequence>
<dbReference type="PROSITE" id="PS51156">
    <property type="entry name" value="ELM2"/>
    <property type="match status" value="1"/>
</dbReference>
<organism evidence="13 14">
    <name type="scientific">Pristionchus mayeri</name>
    <dbReference type="NCBI Taxonomy" id="1317129"/>
    <lineage>
        <taxon>Eukaryota</taxon>
        <taxon>Metazoa</taxon>
        <taxon>Ecdysozoa</taxon>
        <taxon>Nematoda</taxon>
        <taxon>Chromadorea</taxon>
        <taxon>Rhabditida</taxon>
        <taxon>Rhabditina</taxon>
        <taxon>Diplogasteromorpha</taxon>
        <taxon>Diplogasteroidea</taxon>
        <taxon>Neodiplogasteridae</taxon>
        <taxon>Pristionchus</taxon>
    </lineage>
</organism>
<evidence type="ECO:0000256" key="6">
    <source>
        <dbReference type="ARBA" id="ARBA00023125"/>
    </source>
</evidence>
<evidence type="ECO:0008006" key="15">
    <source>
        <dbReference type="Google" id="ProtNLM"/>
    </source>
</evidence>
<dbReference type="Gene3D" id="1.10.10.60">
    <property type="entry name" value="Homeodomain-like"/>
    <property type="match status" value="1"/>
</dbReference>
<keyword evidence="3" id="KW-0479">Metal-binding</keyword>
<dbReference type="PROSITE" id="PS51293">
    <property type="entry name" value="SANT"/>
    <property type="match status" value="1"/>
</dbReference>
<accession>A0AAN5DBI9</accession>
<keyword evidence="6" id="KW-0238">DNA-binding</keyword>
<dbReference type="GO" id="GO:0000122">
    <property type="term" value="P:negative regulation of transcription by RNA polymerase II"/>
    <property type="evidence" value="ECO:0007669"/>
    <property type="project" value="TreeGrafter"/>
</dbReference>
<dbReference type="GO" id="GO:0003682">
    <property type="term" value="F:chromatin binding"/>
    <property type="evidence" value="ECO:0007669"/>
    <property type="project" value="InterPro"/>
</dbReference>
<dbReference type="Proteomes" id="UP001328107">
    <property type="component" value="Unassembled WGS sequence"/>
</dbReference>
<feature type="domain" description="ELM2" evidence="11">
    <location>
        <begin position="171"/>
        <end position="328"/>
    </location>
</feature>
<dbReference type="PANTHER" id="PTHR10865">
    <property type="entry name" value="METASTASIS-ASSOCIATED PROTEIN AND MESODERM INDUCTION EARLY RESPONSE PROTEIN"/>
    <property type="match status" value="1"/>
</dbReference>
<name>A0AAN5DBI9_9BILA</name>
<evidence type="ECO:0000259" key="11">
    <source>
        <dbReference type="PROSITE" id="PS51156"/>
    </source>
</evidence>
<protein>
    <recommendedName>
        <fullName evidence="15">ELM2 domain-containing protein</fullName>
    </recommendedName>
</protein>
<evidence type="ECO:0000256" key="8">
    <source>
        <dbReference type="ARBA" id="ARBA00093454"/>
    </source>
</evidence>
<feature type="domain" description="SANT" evidence="12">
    <location>
        <begin position="356"/>
        <end position="385"/>
    </location>
</feature>
<evidence type="ECO:0000256" key="7">
    <source>
        <dbReference type="ARBA" id="ARBA00023242"/>
    </source>
</evidence>
<feature type="region of interest" description="Disordered" evidence="9">
    <location>
        <begin position="185"/>
        <end position="241"/>
    </location>
</feature>
<dbReference type="GO" id="GO:0016581">
    <property type="term" value="C:NuRD complex"/>
    <property type="evidence" value="ECO:0007669"/>
    <property type="project" value="TreeGrafter"/>
</dbReference>
<dbReference type="SMART" id="SM01189">
    <property type="entry name" value="ELM2"/>
    <property type="match status" value="1"/>
</dbReference>
<keyword evidence="1" id="KW-0678">Repressor</keyword>
<evidence type="ECO:0000256" key="1">
    <source>
        <dbReference type="ARBA" id="ARBA00022491"/>
    </source>
</evidence>
<dbReference type="PANTHER" id="PTHR10865:SF29">
    <property type="entry name" value="METASTASIS ASSOCIATED 1-LIKE, ISOFORM D"/>
    <property type="match status" value="1"/>
</dbReference>
<dbReference type="GO" id="GO:0003714">
    <property type="term" value="F:transcription corepressor activity"/>
    <property type="evidence" value="ECO:0007669"/>
    <property type="project" value="TreeGrafter"/>
</dbReference>
<dbReference type="Gene3D" id="2.30.30.490">
    <property type="match status" value="1"/>
</dbReference>
<evidence type="ECO:0000313" key="14">
    <source>
        <dbReference type="Proteomes" id="UP001328107"/>
    </source>
</evidence>
<dbReference type="InterPro" id="IPR043151">
    <property type="entry name" value="BAH_sf"/>
</dbReference>
<comment type="caution">
    <text evidence="13">The sequence shown here is derived from an EMBL/GenBank/DDBJ whole genome shotgun (WGS) entry which is preliminary data.</text>
</comment>
<feature type="region of interest" description="Disordered" evidence="9">
    <location>
        <begin position="59"/>
        <end position="94"/>
    </location>
</feature>